<dbReference type="PANTHER" id="PTHR21496">
    <property type="entry name" value="FERREDOXIN-RELATED"/>
    <property type="match status" value="1"/>
</dbReference>
<evidence type="ECO:0000256" key="1">
    <source>
        <dbReference type="ARBA" id="ARBA00022714"/>
    </source>
</evidence>
<dbReference type="Gene3D" id="2.102.10.10">
    <property type="entry name" value="Rieske [2Fe-2S] iron-sulphur domain"/>
    <property type="match status" value="1"/>
</dbReference>
<dbReference type="EMBL" id="VKKG01000002">
    <property type="protein sequence ID" value="TRY18940.1"/>
    <property type="molecule type" value="Genomic_DNA"/>
</dbReference>
<dbReference type="GO" id="GO:0016705">
    <property type="term" value="F:oxidoreductase activity, acting on paired donors, with incorporation or reduction of molecular oxygen"/>
    <property type="evidence" value="ECO:0007669"/>
    <property type="project" value="UniProtKB-ARBA"/>
</dbReference>
<dbReference type="GO" id="GO:0051537">
    <property type="term" value="F:2 iron, 2 sulfur cluster binding"/>
    <property type="evidence" value="ECO:0007669"/>
    <property type="project" value="UniProtKB-KW"/>
</dbReference>
<dbReference type="PROSITE" id="PS51296">
    <property type="entry name" value="RIESKE"/>
    <property type="match status" value="1"/>
</dbReference>
<dbReference type="Pfam" id="PF00355">
    <property type="entry name" value="Rieske"/>
    <property type="match status" value="1"/>
</dbReference>
<dbReference type="RefSeq" id="WP_143937832.1">
    <property type="nucleotide sequence ID" value="NZ_VKKG01000002.1"/>
</dbReference>
<keyword evidence="3" id="KW-0408">Iron</keyword>
<dbReference type="GO" id="GO:0046872">
    <property type="term" value="F:metal ion binding"/>
    <property type="evidence" value="ECO:0007669"/>
    <property type="project" value="UniProtKB-KW"/>
</dbReference>
<keyword evidence="1" id="KW-0001">2Fe-2S</keyword>
<proteinExistence type="predicted"/>
<name>A0A553K2J9_9ACTN</name>
<evidence type="ECO:0000259" key="5">
    <source>
        <dbReference type="PROSITE" id="PS51296"/>
    </source>
</evidence>
<dbReference type="CDD" id="cd03528">
    <property type="entry name" value="Rieske_RO_ferredoxin"/>
    <property type="match status" value="1"/>
</dbReference>
<evidence type="ECO:0000256" key="4">
    <source>
        <dbReference type="ARBA" id="ARBA00023014"/>
    </source>
</evidence>
<protein>
    <submittedName>
        <fullName evidence="6">Non-heme iron oxygenase ferredoxin subunit</fullName>
    </submittedName>
</protein>
<organism evidence="6 7">
    <name type="scientific">Tessaracoccus rhinocerotis</name>
    <dbReference type="NCBI Taxonomy" id="1689449"/>
    <lineage>
        <taxon>Bacteria</taxon>
        <taxon>Bacillati</taxon>
        <taxon>Actinomycetota</taxon>
        <taxon>Actinomycetes</taxon>
        <taxon>Propionibacteriales</taxon>
        <taxon>Propionibacteriaceae</taxon>
        <taxon>Tessaracoccus</taxon>
    </lineage>
</organism>
<evidence type="ECO:0000313" key="7">
    <source>
        <dbReference type="Proteomes" id="UP000317638"/>
    </source>
</evidence>
<evidence type="ECO:0000256" key="2">
    <source>
        <dbReference type="ARBA" id="ARBA00022723"/>
    </source>
</evidence>
<dbReference type="InterPro" id="IPR017941">
    <property type="entry name" value="Rieske_2Fe-2S"/>
</dbReference>
<sequence length="111" mass="11873">MTFVTVAEVGELVDDVPLSAEVDDELTVAIVRHGGTLYAIEDECSHGNVPLSEGDVEGGTIECYLHGSRFDLATGAVLNLPATEPVRVFPVRVEGENIQVDPDTTITDFTN</sequence>
<gene>
    <name evidence="6" type="ORF">FOJ82_07510</name>
</gene>
<dbReference type="InterPro" id="IPR036922">
    <property type="entry name" value="Rieske_2Fe-2S_sf"/>
</dbReference>
<dbReference type="OrthoDB" id="147178at2"/>
<keyword evidence="2" id="KW-0479">Metal-binding</keyword>
<keyword evidence="4" id="KW-0411">Iron-sulfur</keyword>
<accession>A0A553K2J9</accession>
<dbReference type="Proteomes" id="UP000317638">
    <property type="component" value="Unassembled WGS sequence"/>
</dbReference>
<dbReference type="GO" id="GO:0004497">
    <property type="term" value="F:monooxygenase activity"/>
    <property type="evidence" value="ECO:0007669"/>
    <property type="project" value="UniProtKB-ARBA"/>
</dbReference>
<evidence type="ECO:0000313" key="6">
    <source>
        <dbReference type="EMBL" id="TRY18940.1"/>
    </source>
</evidence>
<dbReference type="AlphaFoldDB" id="A0A553K2J9"/>
<comment type="caution">
    <text evidence="6">The sequence shown here is derived from an EMBL/GenBank/DDBJ whole genome shotgun (WGS) entry which is preliminary data.</text>
</comment>
<feature type="domain" description="Rieske" evidence="5">
    <location>
        <begin position="4"/>
        <end position="100"/>
    </location>
</feature>
<keyword evidence="7" id="KW-1185">Reference proteome</keyword>
<dbReference type="SUPFAM" id="SSF50022">
    <property type="entry name" value="ISP domain"/>
    <property type="match status" value="1"/>
</dbReference>
<evidence type="ECO:0000256" key="3">
    <source>
        <dbReference type="ARBA" id="ARBA00023004"/>
    </source>
</evidence>
<reference evidence="6 7" key="1">
    <citation type="submission" date="2019-07" db="EMBL/GenBank/DDBJ databases">
        <authorList>
            <person name="Zhou L.-Y."/>
        </authorList>
    </citation>
    <scope>NUCLEOTIDE SEQUENCE [LARGE SCALE GENOMIC DNA]</scope>
    <source>
        <strain evidence="6 7">YIM 101269</strain>
    </source>
</reference>
<dbReference type="PANTHER" id="PTHR21496:SF23">
    <property type="entry name" value="3-PHENYLPROPIONATE_CINNAMIC ACID DIOXYGENASE FERREDOXIN SUBUNIT"/>
    <property type="match status" value="1"/>
</dbReference>